<proteinExistence type="predicted"/>
<name>A0A813JKS3_POLGL</name>
<comment type="caution">
    <text evidence="2">The sequence shown here is derived from an EMBL/GenBank/DDBJ whole genome shotgun (WGS) entry which is preliminary data.</text>
</comment>
<feature type="region of interest" description="Disordered" evidence="1">
    <location>
        <begin position="1"/>
        <end position="89"/>
    </location>
</feature>
<reference evidence="2" key="1">
    <citation type="submission" date="2021-02" db="EMBL/GenBank/DDBJ databases">
        <authorList>
            <person name="Dougan E. K."/>
            <person name="Rhodes N."/>
            <person name="Thang M."/>
            <person name="Chan C."/>
        </authorList>
    </citation>
    <scope>NUCLEOTIDE SEQUENCE</scope>
</reference>
<feature type="compositionally biased region" description="Basic and acidic residues" evidence="1">
    <location>
        <begin position="50"/>
        <end position="60"/>
    </location>
</feature>
<feature type="compositionally biased region" description="Polar residues" evidence="1">
    <location>
        <begin position="178"/>
        <end position="187"/>
    </location>
</feature>
<accession>A0A813JKS3</accession>
<dbReference type="AlphaFoldDB" id="A0A813JKS3"/>
<evidence type="ECO:0000313" key="2">
    <source>
        <dbReference type="EMBL" id="CAE8681084.1"/>
    </source>
</evidence>
<organism evidence="2 3">
    <name type="scientific">Polarella glacialis</name>
    <name type="common">Dinoflagellate</name>
    <dbReference type="NCBI Taxonomy" id="89957"/>
    <lineage>
        <taxon>Eukaryota</taxon>
        <taxon>Sar</taxon>
        <taxon>Alveolata</taxon>
        <taxon>Dinophyceae</taxon>
        <taxon>Suessiales</taxon>
        <taxon>Suessiaceae</taxon>
        <taxon>Polarella</taxon>
    </lineage>
</organism>
<feature type="compositionally biased region" description="Low complexity" evidence="1">
    <location>
        <begin position="25"/>
        <end position="48"/>
    </location>
</feature>
<dbReference type="Proteomes" id="UP000626109">
    <property type="component" value="Unassembled WGS sequence"/>
</dbReference>
<gene>
    <name evidence="2" type="ORF">PGLA2088_LOCUS22268</name>
</gene>
<protein>
    <submittedName>
        <fullName evidence="2">Uncharacterized protein</fullName>
    </submittedName>
</protein>
<evidence type="ECO:0000313" key="3">
    <source>
        <dbReference type="Proteomes" id="UP000626109"/>
    </source>
</evidence>
<feature type="compositionally biased region" description="Basic and acidic residues" evidence="1">
    <location>
        <begin position="72"/>
        <end position="83"/>
    </location>
</feature>
<feature type="region of interest" description="Disordered" evidence="1">
    <location>
        <begin position="173"/>
        <end position="194"/>
    </location>
</feature>
<feature type="non-terminal residue" evidence="2">
    <location>
        <position position="423"/>
    </location>
</feature>
<evidence type="ECO:0000256" key="1">
    <source>
        <dbReference type="SAM" id="MobiDB-lite"/>
    </source>
</evidence>
<dbReference type="EMBL" id="CAJNNW010025927">
    <property type="protein sequence ID" value="CAE8681084.1"/>
    <property type="molecule type" value="Genomic_DNA"/>
</dbReference>
<sequence>FGVEDAEGVPLFELVQPAWSKDAPAAQDLEQQRKQQQQQHQQQQPAAQDSEQKPRQDVSEFRNQTPPPRRRRSDEAAGTDKKLLTPQPVARPASKIILASAATTSTIITTTKTAATPTTAAAVALAAKTGAAALAAAKAVAEQAVESKRANASVAASLQLQLIDMVRAQPEHLRSPIGTPSNASQATSPSHVLPPVLPPPNSPVLLPAPVQEHWASSGEAMWAALDEEPLHAEAHQQQLQQIQLDGWHPDGNFSAGWEQQTPAADLFAAGFHAAAAAYAAYAVEEAHRHGRVEGFALSQQPQFHEWQQQDWQQELQQQQQQHQELPQYNEWQQELPQYNEWQQELQVQGHWDSQNWLHAEFQLQLQQQQQQQQPQHQHQWPEQLSAATILGSKPEPVRLLVCPNHVIQNTDHTKQQQATHNKL</sequence>